<feature type="active site" description="Proton donor; for dehydratase activity" evidence="14">
    <location>
        <position position="3146"/>
    </location>
</feature>
<keyword evidence="8" id="KW-0808">Transferase</keyword>
<feature type="region of interest" description="Disordered" evidence="15">
    <location>
        <begin position="2302"/>
        <end position="2344"/>
    </location>
</feature>
<proteinExistence type="inferred from homology"/>
<dbReference type="PANTHER" id="PTHR43775">
    <property type="entry name" value="FATTY ACID SYNTHASE"/>
    <property type="match status" value="1"/>
</dbReference>
<comment type="caution">
    <text evidence="14">Lacks conserved residue(s) required for the propagation of feature annotation.</text>
</comment>
<evidence type="ECO:0000259" key="18">
    <source>
        <dbReference type="PROSITE" id="PS52019"/>
    </source>
</evidence>
<dbReference type="InterPro" id="IPR018201">
    <property type="entry name" value="Ketoacyl_synth_AS"/>
</dbReference>
<dbReference type="InterPro" id="IPR020807">
    <property type="entry name" value="PKS_DH"/>
</dbReference>
<dbReference type="CDD" id="cd08953">
    <property type="entry name" value="KR_2_SDR_x"/>
    <property type="match status" value="1"/>
</dbReference>
<feature type="region of interest" description="N-terminal hotdog fold" evidence="14">
    <location>
        <begin position="2950"/>
        <end position="3070"/>
    </location>
</feature>
<feature type="domain" description="PKS/mFAS DH" evidence="18">
    <location>
        <begin position="1442"/>
        <end position="1721"/>
    </location>
</feature>
<feature type="compositionally biased region" description="Basic and acidic residues" evidence="15">
    <location>
        <begin position="4122"/>
        <end position="4133"/>
    </location>
</feature>
<dbReference type="Pfam" id="PF02801">
    <property type="entry name" value="Ketoacyl-synt_C"/>
    <property type="match status" value="3"/>
</dbReference>
<dbReference type="InterPro" id="IPR049551">
    <property type="entry name" value="PKS_DH_C"/>
</dbReference>
<keyword evidence="9" id="KW-0677">Repeat</keyword>
<feature type="active site" description="Proton acceptor; for dehydratase activity" evidence="14">
    <location>
        <position position="1176"/>
    </location>
</feature>
<dbReference type="UniPathway" id="UPA00094"/>
<dbReference type="InterPro" id="IPR050091">
    <property type="entry name" value="PKS_NRPS_Biosynth_Enz"/>
</dbReference>
<dbReference type="InterPro" id="IPR014030">
    <property type="entry name" value="Ketoacyl_synth_N"/>
</dbReference>
<dbReference type="SMART" id="SM00826">
    <property type="entry name" value="PKS_DH"/>
    <property type="match status" value="3"/>
</dbReference>
<dbReference type="Pfam" id="PF00550">
    <property type="entry name" value="PP-binding"/>
    <property type="match status" value="3"/>
</dbReference>
<dbReference type="InterPro" id="IPR042104">
    <property type="entry name" value="PKS_dehydratase_sf"/>
</dbReference>
<dbReference type="Gene3D" id="1.10.1200.10">
    <property type="entry name" value="ACP-like"/>
    <property type="match status" value="3"/>
</dbReference>
<dbReference type="CDD" id="cd00833">
    <property type="entry name" value="PKS"/>
    <property type="match status" value="3"/>
</dbReference>
<dbReference type="Pfam" id="PF00107">
    <property type="entry name" value="ADH_zinc_N"/>
    <property type="match status" value="1"/>
</dbReference>
<keyword evidence="11" id="KW-0511">Multifunctional enzyme</keyword>
<dbReference type="PROSITE" id="PS00012">
    <property type="entry name" value="PHOSPHOPANTETHEINE"/>
    <property type="match status" value="2"/>
</dbReference>
<comment type="function">
    <text evidence="13">Involved in production of the polyketide antibiotic thailandamide.</text>
</comment>
<dbReference type="InterPro" id="IPR049900">
    <property type="entry name" value="PKS_mFAS_DH"/>
</dbReference>
<dbReference type="FunFam" id="3.40.47.10:FF:000019">
    <property type="entry name" value="Polyketide synthase type I"/>
    <property type="match status" value="1"/>
</dbReference>
<dbReference type="Gene3D" id="3.10.129.110">
    <property type="entry name" value="Polyketide synthase dehydratase"/>
    <property type="match status" value="3"/>
</dbReference>
<evidence type="ECO:0000256" key="4">
    <source>
        <dbReference type="ARBA" id="ARBA00006484"/>
    </source>
</evidence>
<evidence type="ECO:0000256" key="1">
    <source>
        <dbReference type="ARBA" id="ARBA00004496"/>
    </source>
</evidence>
<dbReference type="Gene3D" id="3.40.50.150">
    <property type="entry name" value="Vaccinia Virus protein VP39"/>
    <property type="match status" value="1"/>
</dbReference>
<dbReference type="InterPro" id="IPR013149">
    <property type="entry name" value="ADH-like_C"/>
</dbReference>
<dbReference type="SMART" id="SM00829">
    <property type="entry name" value="PKS_ER"/>
    <property type="match status" value="1"/>
</dbReference>
<evidence type="ECO:0000259" key="17">
    <source>
        <dbReference type="PROSITE" id="PS52004"/>
    </source>
</evidence>
<dbReference type="InterPro" id="IPR036736">
    <property type="entry name" value="ACP-like_sf"/>
</dbReference>
<evidence type="ECO:0000256" key="9">
    <source>
        <dbReference type="ARBA" id="ARBA00022737"/>
    </source>
</evidence>
<dbReference type="InterPro" id="IPR049552">
    <property type="entry name" value="PKS_DH_N"/>
</dbReference>
<comment type="pathway">
    <text evidence="3">Lipid metabolism; fatty acid biosynthesis.</text>
</comment>
<feature type="region of interest" description="Disordered" evidence="15">
    <location>
        <begin position="148"/>
        <end position="188"/>
    </location>
</feature>
<dbReference type="SUPFAM" id="SSF53901">
    <property type="entry name" value="Thiolase-like"/>
    <property type="match status" value="3"/>
</dbReference>
<sequence length="4904" mass="524735">MGIQLGTIELFDHNTVAQLAAHLTNLHRVTEAAGGSAPAPAPCETATNAAAGPSSRAATGDVLERVTVMLREHVARAVRVREDEIDLHRSFADQGVDSIISVQIVNRINKLFGLRIATTVMFDHNTVGRLAAHLCERHGAALAKAVQTEASTPPDAAAPDVAPARAAATALSARESEPSRTASAPPAAGPGSICAVLIDGPGEIEDLSIAAVASRGLDHDEVRVAVRAFSLNFSDLLCARGLYPNMPPYPFVPGNEAAGVVIEVGAGVSTFRPGDEVVCLCQGCHAEQVICTTSQVFAKPASWSFEEACALPIVGITMIDAFSKAALARGERILIQTATGGTGLIAVQLAMHRGAEIFATAGSEAKLRYLRDLGIAHTINYRTEDFAQELARLAPGGVDVVINTLGGDALQKGIDSLGPGGRYIEIAMTSLRSARSIDLSSLSDNQTFYSVDLARMGARDPRKIARYWDELVSLTEQGVVRPTISEVVAFRDVHDAYRRLADRGNIGKIVVRVDQSSAPRPRERERGANLPARDAAASGAPDGATEPAGAGARVVRDDDIAIIGMSGRFARSPDLDAFWSHLASGTSLIAPVTRWDLGDGDARCETGSFLDDLSTFDPFFFKISGTEARYMDPQQRLFLEEAWKALEDAGHAGELDKQRRCGVYVGCSGGDYHLLFPGPGASDGDTRARPPIQSYWGNAVSVIPARISYFLDLHGPAVAIDTACSSSLVALHMACAALRSGEVSMALCGGVFVQCTAGFYQQAQRAGMLSTTGNCYAFDARADGFVPGEGVGAIVLKRLGDAIADGDHIDGVILASGINQDGSTNGITAPSARSQEELETDVYDRFGIDPRELQMVEAHGTGTPLGDPIEFTALANAFGRYTRDRGFCALGSVKTNIGHTTTTAGIAGVLKILLALRHRQLPPSCNFERPNPEIELDDSPFYVNTRLRPWRVETGRRRMAAVSSFGFSGTNAHVVIAEAPPIALGNPRSAPGQPELLVVSAQTHAQLNAQLERMAAFASGGAARDLSLADIAFTLADGRRHMRYRWACVASSVEEFAAYCGAGVPSSPSTSTAVFQGDANEALSPHVADRVGDADLISQARRFVAGGRLDSARWTGRGCRRVRLPVYPFARESYWVETPGEERNPWPPLEVAEAGIGPVWRFSRRLEGSEPFLRDHRVLGESWLPAVVYWEMTRWSARQAAPEAPATDPVVLRDVIWQHPLSLAAGPRVVEVRLERDAAVALSPRFRFVIESRLAEPDDAAARLTHCSGSVEIMRTDDAGASCLLDLSAFRRQAEELDVAECYRAFAALGIEFGPSHRGLKKLYRYRDQLLAQVGRSGAAGIDDGYLLSPTITDAALQVHIGNVLGTGTDVLPLPYAMDSLTIVDAPSDPSWVWIRQGREGAREHSPSSMLHDIDVFDEEGRLLLAMRGCRSAPARRRRIAAPIHPLVHERVDGPDLRYRSEFIGDEFFLDGHRIAGVKILPAACYLEMAREVSQRVGARGGVLRDIFWLAPYQAPDLPGGARPAPITVQMEASGERHCRVVSTGADGRETTHFVGRWAQEAVPDAIGAVDVDAILRRTSTRLARDAMNALVEATSSFGAPFQVMTWLQHGADEALAAYRLPAGQSGPYHWHPGILSAALGAVEIWIAARGETGAHRLPYGIGSMIDHARPTDAGYIHVRRVSGERAMLDRYDIDLLDADGRITASLRGYSVRPWLSSDHPDAADAGSSRAAISVMTGTPRWRDAPTPAPATARADDAVDRLFFVPDHDTALHAWLRDLDPAARLCPLPCGAIVDDDGMARVGRVEAAYRQAFEAIRAVADGAGTRAVHLLMLVHDACRDEAMPSLQALIATAALEYERIAAKTVFYAPAGVADPSAAAYRERLRRELLSPEADEPEVRLALSGERQTRRVAAAELPARAAADERRDGVLAAHPLEPGDVVWLVGGMGGIGQHVARDLAARGLRVTISGRSVDPAAWRAFRETASTAGERLDALAVDIADADDVKRAVASIVAKHGRIDAVIHSAGVIGDAYLRHGRAVDAEPVFASKLRGGANLDDATRDLDLKCFVLFSSLSALGSPGQAAYAVANAYLNQLALQRNRAALGGRRRGRSFAIGWPLWLDGGMAMAPERRALMRERTGLDSLTTDQGLAILDAVLNACRIATPEDGVLLVAPGPDRERIVRALDARFVETEPDAGVAAGHAADIDLPESTRLRAAVLDLLKATVAAQQTIAAAKIDDGALFLDLGYDSISLIGLARDLGARVGLTLQPTLFFEYPVLVDVADHLVASHRDRLAAHLGGRPASARAAVGSNEPASVSDSADESRRAQAAGVASGESARQADPVTTRDRVAVIGMSCRFPGSDSPDAFWRNLTENLDLVGRATGPRASLLSSVTTPSEGGFVDDIERFDPQFFGLTPMEAEFMDPQFRLFLQCAWRAVEDAGYRIGDLAKRRVGVFVGVTTSDYRDLWLSRIGAESATHLGLAHFMIANRASYQFDLRGPSEVIDTACSSSLVAIHRACESLACGNCEIAIVGGVNVIANPAVTEAAVAAGMLSPDGRCKTFDSSANGFGRGEGVGVVVLKRMADALADGDHLDAVVVASGENHGGRSSSPSAPNPDAQRQLIVDIYRRSGIDPASVGYVEAHGTGTALGDPIEIKALVRAFAELADGRPAEAPHCAIGSVKANIGHLEAAAGISAFIKTVLMLKHGKIPGNPHLKQPNPYLELDDSPFTLASETCDWPASHRRAGVSSFGLGGSNAHIVLDAADAYPAAAPGNVPEPASGPVAIGLSARRPAELDAIAVALLDFLSAPTAAMPSLRDLAFTLDRGRETHPHRLAFLATDIDDVRRKLARVNAGDDAATLAAHGVVVSRAGDDSATRHAHLLAGAYHDLAERAPEVLRDLGAWVRGEIDTWRGPLAARGRRVSLPTYPFGGKSYWLPEAPRSVSAASSVLHPLLHREVSAEAGIRRFASIFSGEECFLADHRVQGQRLLPGVASLEMALAAACLAAGETGDSGATLRNVVWSRPVIWGAAHSDVALSLSAGAVPRAWRYRLGVGGDDTYGEGEVALTAMPPVRTLDLERMRAERDGSRVSAEACYRRYREVGIEYGPSHRGLERLYLGSGDVLAEIALPAGSVDAAGAFRLHPGLLDAAWQAVIGLTIDRGQHEASLPFALDEIRIVQPPRASRLWAWIRPGDDGAASVDMDIALPDGRIAIELRGLHTRQQVAPAASAPRDEGAVTGDGGLLPAGEVTLSPVWESLPAQDGAVPSGPRELWVFGSNEAVRAALEGTRTVICFDSLDGTDDAFRRTLKAYAETARAEAPHLLWISGGGENPDLDPDALIARQSRGILPLFRLINALIEAGLDSVPLALTVVTRRLHALGDETDNDISDAGVVGLVGTVAHEYPHWTVRHWDVDAPVDDGRFFRRLDTHLITTAGADGDVRVHRGGRWHRQRLARVVDEGRADPVYREGGVYLVIGGAGGLGRTWSRHMIERFGAQIVWLGRRAPDDEIRAHLAALSALGRGGITYLQADATDAVALKRARAAIMEQFGALHGIVHAPIVLADRSLARMDETAFRLSYDAKLKTCANLYPLFAREPLDFVLFFSSLNAFSRSAGQGNYVAGCTFTDAYARKLDTRLACDVKVINWGYWGDVGIVAGARHRERALAAGLDSISAEDGLRAIDALLARPGSQVAYVRTARPIAARHYDSTTLVCRYPRTIPAVEAARFAARPAADLDAVSRETLGFRQRVGALAERLMLATLQQVALAPASGANAPAGTFDERLRADAPPHVDAYAAWLAQSHRLLVAAGHLSVDGEFLSCRAPACSLDALWQDWRGLAEEYAQQPGYVAQLELLESCLRALGEILRGDVAATDVMFPGGGISRVEGIYRNNAVSDHFNHVQSEAIAAYVEARVRMQPDAQLRLLEIGAGTGGTTDGLLRRLEPWRAHIAEYCYTDVSKAFLIHGETRYGERYPFLSTKRFDVEKAPAGQGIAENHYDVVLATNVLHATASMRDTMRHLKAILRPSGIAVVNEVSEVNVLGHVTFGLLPGWWRSVDPELRIPGGPALSPSAWATLGAAEGLRPLGFPAREQHALGQQIIVFESDGVVRRALTADASPATGSALTRPDVRARSTRTGDSHGTTATVSEEMRFNGALAFVQRLVADTLKIDLDELPPDEHFQSIGLDSILVVQLTNQLRRYFDGITSPLLFKVSTVRALTEHLWLAERERLLEHAHGAVPGADEASAVAAVGDRGTGAVHGIRPAVPDDGIADSDVAIIGMSGRFPGAPDLAAFWRILRDGVNCISEVPPARWRWQDYDDPELSETDRIYTRWGGFIEDIDRFDPLFFQISPKDAEKMDPQERLFLEEAYRAIEDAGYTPCGLSEAGSVGVFVGAMNGTYNAQPNFWSIANRVSYCFDLSGPSMAIDTACSSSLTALHTALESLHCGSCDAAIVGGVSLIVDPVQYQGLCAMTMLSPGNRCKAFGADADGFVDGEGVGVFVLKPLRKALADGDAIHGVLKGSAINAGGKTHGYTVPNPARQSETLRRALERARVAPAEIGYIEAHGTGTALGDPIEIAALTDVFEGSTDIEDGTGAACPIGSVKSNIGHLESAAGVAGVAKVLLQLRHRQLVASLHAAEGNPEIDFSRTPFRVQQNLADWTPRVTRGGSPARIAGVSSFGAGGANAHVIVAEPPMRRDERTPIAQGPVILVLSARSADRLRRKVADLVRHLETDGAGVALADLAFTLQTGREPMPWRVAWLADSVEGALDQLRDWLAREDATGTDASVFGAAARQADAVARRMLDDRDLASLARIWTDGARVDWARLCDGEVARPRRLHLPTYPFAGGSYWRAPTARDKERVAHAGDGTGRADEEHTDAFNEALYASVIDHLINQELDPQAALRVVQSGR</sequence>
<keyword evidence="5" id="KW-0596">Phosphopantetheine</keyword>
<evidence type="ECO:0000256" key="13">
    <source>
        <dbReference type="ARBA" id="ARBA00054155"/>
    </source>
</evidence>
<dbReference type="InterPro" id="IPR054514">
    <property type="entry name" value="RhiE-like_linker"/>
</dbReference>
<evidence type="ECO:0000259" key="16">
    <source>
        <dbReference type="PROSITE" id="PS50075"/>
    </source>
</evidence>
<dbReference type="InterPro" id="IPR014031">
    <property type="entry name" value="Ketoacyl_synth_C"/>
</dbReference>
<dbReference type="Pfam" id="PF08242">
    <property type="entry name" value="Methyltransf_12"/>
    <property type="match status" value="1"/>
</dbReference>
<dbReference type="PROSITE" id="PS52019">
    <property type="entry name" value="PKS_MFAS_DH"/>
    <property type="match status" value="3"/>
</dbReference>
<feature type="domain" description="Carrier" evidence="16">
    <location>
        <begin position="64"/>
        <end position="138"/>
    </location>
</feature>
<dbReference type="SMART" id="SM00823">
    <property type="entry name" value="PKS_PP"/>
    <property type="match status" value="3"/>
</dbReference>
<evidence type="ECO:0000256" key="15">
    <source>
        <dbReference type="SAM" id="MobiDB-lite"/>
    </source>
</evidence>
<evidence type="ECO:0000256" key="7">
    <source>
        <dbReference type="ARBA" id="ARBA00022553"/>
    </source>
</evidence>
<dbReference type="InterPro" id="IPR009081">
    <property type="entry name" value="PP-bd_ACP"/>
</dbReference>
<evidence type="ECO:0000256" key="6">
    <source>
        <dbReference type="ARBA" id="ARBA00022490"/>
    </source>
</evidence>
<comment type="pathway">
    <text evidence="2">Antibiotic biosynthesis.</text>
</comment>
<dbReference type="Pfam" id="PF16197">
    <property type="entry name" value="KAsynt_C_assoc"/>
    <property type="match status" value="1"/>
</dbReference>
<feature type="domain" description="Carrier" evidence="16">
    <location>
        <begin position="4148"/>
        <end position="4221"/>
    </location>
</feature>
<feature type="domain" description="Carrier" evidence="16">
    <location>
        <begin position="2215"/>
        <end position="2289"/>
    </location>
</feature>
<feature type="domain" description="Ketosynthase family 3 (KS3)" evidence="17">
    <location>
        <begin position="4267"/>
        <end position="4686"/>
    </location>
</feature>
<evidence type="ECO:0000256" key="10">
    <source>
        <dbReference type="ARBA" id="ARBA00022857"/>
    </source>
</evidence>
<evidence type="ECO:0000256" key="3">
    <source>
        <dbReference type="ARBA" id="ARBA00005194"/>
    </source>
</evidence>
<dbReference type="Pfam" id="PF08659">
    <property type="entry name" value="KR"/>
    <property type="match status" value="2"/>
</dbReference>
<feature type="region of interest" description="Disordered" evidence="15">
    <location>
        <begin position="513"/>
        <end position="551"/>
    </location>
</feature>
<evidence type="ECO:0000256" key="12">
    <source>
        <dbReference type="ARBA" id="ARBA00023315"/>
    </source>
</evidence>
<feature type="region of interest" description="Disordered" evidence="15">
    <location>
        <begin position="33"/>
        <end position="55"/>
    </location>
</feature>
<dbReference type="PROSITE" id="PS50075">
    <property type="entry name" value="CARRIER"/>
    <property type="match status" value="3"/>
</dbReference>
<dbReference type="InterPro" id="IPR036291">
    <property type="entry name" value="NAD(P)-bd_dom_sf"/>
</dbReference>
<dbReference type="Gene3D" id="3.40.50.720">
    <property type="entry name" value="NAD(P)-binding Rossmann-like Domain"/>
    <property type="match status" value="3"/>
</dbReference>
<feature type="compositionally biased region" description="Low complexity" evidence="15">
    <location>
        <begin position="150"/>
        <end position="188"/>
    </location>
</feature>
<dbReference type="SUPFAM" id="SSF51735">
    <property type="entry name" value="NAD(P)-binding Rossmann-fold domains"/>
    <property type="match status" value="4"/>
</dbReference>
<evidence type="ECO:0000256" key="11">
    <source>
        <dbReference type="ARBA" id="ARBA00023268"/>
    </source>
</evidence>
<organism evidence="19">
    <name type="scientific">Pseudomonas sp. 2663</name>
    <dbReference type="NCBI Taxonomy" id="764483"/>
    <lineage>
        <taxon>Bacteria</taxon>
        <taxon>Pseudomonadati</taxon>
        <taxon>Pseudomonadota</taxon>
        <taxon>Gammaproteobacteria</taxon>
        <taxon>Pseudomonadales</taxon>
        <taxon>Pseudomonadaceae</taxon>
        <taxon>Pseudomonas</taxon>
    </lineage>
</organism>
<feature type="region of interest" description="C-terminal hotdog fold" evidence="14">
    <location>
        <begin position="1580"/>
        <end position="1721"/>
    </location>
</feature>
<dbReference type="InterPro" id="IPR020841">
    <property type="entry name" value="PKS_Beta-ketoAc_synthase_dom"/>
</dbReference>
<dbReference type="Pfam" id="PF08240">
    <property type="entry name" value="ADH_N"/>
    <property type="match status" value="1"/>
</dbReference>
<dbReference type="SMART" id="SM00825">
    <property type="entry name" value="PKS_KS"/>
    <property type="match status" value="3"/>
</dbReference>
<evidence type="ECO:0000256" key="5">
    <source>
        <dbReference type="ARBA" id="ARBA00022450"/>
    </source>
</evidence>
<dbReference type="GO" id="GO:0016491">
    <property type="term" value="F:oxidoreductase activity"/>
    <property type="evidence" value="ECO:0007669"/>
    <property type="project" value="InterPro"/>
</dbReference>
<dbReference type="Gene3D" id="3.90.180.10">
    <property type="entry name" value="Medium-chain alcohol dehydrogenases, catalytic domain"/>
    <property type="match status" value="1"/>
</dbReference>
<dbReference type="GO" id="GO:0006633">
    <property type="term" value="P:fatty acid biosynthetic process"/>
    <property type="evidence" value="ECO:0007669"/>
    <property type="project" value="UniProtKB-UniPathway"/>
</dbReference>
<dbReference type="GO" id="GO:0004315">
    <property type="term" value="F:3-oxoacyl-[acyl-carrier-protein] synthase activity"/>
    <property type="evidence" value="ECO:0007669"/>
    <property type="project" value="InterPro"/>
</dbReference>
<feature type="domain" description="Ketosynthase family 3 (KS3)" evidence="17">
    <location>
        <begin position="2346"/>
        <end position="2762"/>
    </location>
</feature>
<dbReference type="InterPro" id="IPR016039">
    <property type="entry name" value="Thiolase-like"/>
</dbReference>
<dbReference type="Gene3D" id="1.10.1240.100">
    <property type="match status" value="3"/>
</dbReference>
<comment type="similarity">
    <text evidence="4">Belongs to the short-chain dehydrogenases/reductases (SDR) family.</text>
</comment>
<dbReference type="SMART" id="SM00822">
    <property type="entry name" value="PKS_KR"/>
    <property type="match status" value="2"/>
</dbReference>
<feature type="domain" description="Ketosynthase family 3 (KS3)" evidence="17">
    <location>
        <begin position="557"/>
        <end position="978"/>
    </location>
</feature>
<accession>E9KSM3</accession>
<name>E9KSM3_9PSED</name>
<dbReference type="SUPFAM" id="SSF47336">
    <property type="entry name" value="ACP-like"/>
    <property type="match status" value="3"/>
</dbReference>
<dbReference type="SUPFAM" id="SSF50129">
    <property type="entry name" value="GroES-like"/>
    <property type="match status" value="1"/>
</dbReference>
<dbReference type="InterPro" id="IPR006162">
    <property type="entry name" value="Ppantetheine_attach_site"/>
</dbReference>
<keyword evidence="6" id="KW-0963">Cytoplasm</keyword>
<feature type="region of interest" description="C-terminal hotdog fold" evidence="14">
    <location>
        <begin position="1294"/>
        <end position="1441"/>
    </location>
</feature>
<feature type="region of interest" description="N-terminal hotdog fold" evidence="14">
    <location>
        <begin position="1442"/>
        <end position="1565"/>
    </location>
</feature>
<dbReference type="InterPro" id="IPR013154">
    <property type="entry name" value="ADH-like_N"/>
</dbReference>
<evidence type="ECO:0000256" key="14">
    <source>
        <dbReference type="PROSITE-ProRule" id="PRU01363"/>
    </source>
</evidence>
<dbReference type="SMART" id="SM01294">
    <property type="entry name" value="PKS_PP_betabranch"/>
    <property type="match status" value="2"/>
</dbReference>
<feature type="region of interest" description="Disordered" evidence="15">
    <location>
        <begin position="4114"/>
        <end position="4141"/>
    </location>
</feature>
<gene>
    <name evidence="19" type="primary">fr9F</name>
</gene>
<dbReference type="PROSITE" id="PS00606">
    <property type="entry name" value="KS3_1"/>
    <property type="match status" value="3"/>
</dbReference>
<dbReference type="InterPro" id="IPR057326">
    <property type="entry name" value="KR_dom"/>
</dbReference>
<dbReference type="PROSITE" id="PS52004">
    <property type="entry name" value="KS3_2"/>
    <property type="match status" value="3"/>
</dbReference>
<dbReference type="Pfam" id="PF21089">
    <property type="entry name" value="PKS_DH_N"/>
    <property type="match status" value="3"/>
</dbReference>
<dbReference type="Gene3D" id="3.40.47.10">
    <property type="match status" value="3"/>
</dbReference>
<dbReference type="Pfam" id="PF22336">
    <property type="entry name" value="RhiE-like_linker"/>
    <property type="match status" value="2"/>
</dbReference>
<keyword evidence="12" id="KW-0012">Acyltransferase</keyword>
<keyword evidence="10" id="KW-0521">NADP</keyword>
<feature type="active site" description="Proton donor; for dehydratase activity" evidence="14">
    <location>
        <position position="1354"/>
    </location>
</feature>
<dbReference type="InterPro" id="IPR029063">
    <property type="entry name" value="SAM-dependent_MTases_sf"/>
</dbReference>
<keyword evidence="7" id="KW-0597">Phosphoprotein</keyword>
<dbReference type="EMBL" id="HM047288">
    <property type="protein sequence ID" value="ADH01487.1"/>
    <property type="molecule type" value="Genomic_DNA"/>
</dbReference>
<protein>
    <submittedName>
        <fullName evidence="19">Polyketide synthase</fullName>
    </submittedName>
</protein>
<dbReference type="SUPFAM" id="SSF53335">
    <property type="entry name" value="S-adenosyl-L-methionine-dependent methyltransferases"/>
    <property type="match status" value="1"/>
</dbReference>
<dbReference type="InterPro" id="IPR020806">
    <property type="entry name" value="PKS_PP-bd"/>
</dbReference>
<dbReference type="GO" id="GO:0004312">
    <property type="term" value="F:fatty acid synthase activity"/>
    <property type="evidence" value="ECO:0007669"/>
    <property type="project" value="TreeGrafter"/>
</dbReference>
<dbReference type="InterPro" id="IPR020843">
    <property type="entry name" value="ER"/>
</dbReference>
<dbReference type="InterPro" id="IPR011032">
    <property type="entry name" value="GroES-like_sf"/>
</dbReference>
<evidence type="ECO:0000256" key="8">
    <source>
        <dbReference type="ARBA" id="ARBA00022679"/>
    </source>
</evidence>
<feature type="domain" description="PKS/mFAS DH" evidence="18">
    <location>
        <begin position="2950"/>
        <end position="3227"/>
    </location>
</feature>
<evidence type="ECO:0000256" key="2">
    <source>
        <dbReference type="ARBA" id="ARBA00004792"/>
    </source>
</evidence>
<dbReference type="InterPro" id="IPR013217">
    <property type="entry name" value="Methyltransf_12"/>
</dbReference>
<feature type="region of interest" description="N-terminal hotdog fold" evidence="14">
    <location>
        <begin position="1142"/>
        <end position="1278"/>
    </location>
</feature>
<dbReference type="GO" id="GO:0005737">
    <property type="term" value="C:cytoplasm"/>
    <property type="evidence" value="ECO:0007669"/>
    <property type="project" value="UniProtKB-SubCell"/>
</dbReference>
<feature type="active site" description="Proton acceptor; for dehydratase activity" evidence="14">
    <location>
        <position position="2980"/>
    </location>
</feature>
<feature type="region of interest" description="C-terminal hotdog fold" evidence="14">
    <location>
        <begin position="3084"/>
        <end position="3227"/>
    </location>
</feature>
<dbReference type="Pfam" id="PF00109">
    <property type="entry name" value="ketoacyl-synt"/>
    <property type="match status" value="3"/>
</dbReference>
<comment type="subcellular location">
    <subcellularLocation>
        <location evidence="1">Cytoplasm</location>
    </subcellularLocation>
</comment>
<feature type="domain" description="PKS/mFAS DH" evidence="18">
    <location>
        <begin position="1142"/>
        <end position="1441"/>
    </location>
</feature>
<dbReference type="InterPro" id="IPR032821">
    <property type="entry name" value="PKS_assoc"/>
</dbReference>
<reference evidence="19" key="1">
    <citation type="journal article" date="2011" name="J. Am. Chem. Soc.">
        <title>Cloning and elucidation of the FR901464 gene cluster revealing a complex acyltransferase-less polyketide synthase using glycerate as starter units.</title>
        <authorList>
            <person name="Zhang F."/>
            <person name="He H.Y."/>
            <person name="Tang M.C."/>
            <person name="Tang Y.M."/>
            <person name="Zhou Q."/>
            <person name="Tang G.L."/>
        </authorList>
    </citation>
    <scope>NUCLEOTIDE SEQUENCE</scope>
    <source>
        <strain evidence="19">2663</strain>
    </source>
</reference>
<dbReference type="InterPro" id="IPR013968">
    <property type="entry name" value="PKS_KR"/>
</dbReference>
<dbReference type="Pfam" id="PF14765">
    <property type="entry name" value="PS-DH"/>
    <property type="match status" value="3"/>
</dbReference>
<dbReference type="PANTHER" id="PTHR43775:SF37">
    <property type="entry name" value="SI:DKEY-61P9.11"/>
    <property type="match status" value="1"/>
</dbReference>
<evidence type="ECO:0000313" key="19">
    <source>
        <dbReference type="EMBL" id="ADH01487.1"/>
    </source>
</evidence>
<dbReference type="GO" id="GO:0031177">
    <property type="term" value="F:phosphopantetheine binding"/>
    <property type="evidence" value="ECO:0007669"/>
    <property type="project" value="InterPro"/>
</dbReference>